<name>A0ABT5L0A1_9ALTE</name>
<comment type="similarity">
    <text evidence="3">Belongs to the flagella basal body rod proteins family.</text>
</comment>
<keyword evidence="6" id="KW-0975">Bacterial flagellum</keyword>
<dbReference type="PRINTS" id="PR01005">
    <property type="entry name" value="FLGHOOKAP1"/>
</dbReference>
<keyword evidence="5" id="KW-0964">Secreted</keyword>
<keyword evidence="10" id="KW-0969">Cilium</keyword>
<keyword evidence="10" id="KW-0966">Cell projection</keyword>
<dbReference type="Pfam" id="PF00460">
    <property type="entry name" value="Flg_bb_rod"/>
    <property type="match status" value="1"/>
</dbReference>
<evidence type="ECO:0000259" key="9">
    <source>
        <dbReference type="Pfam" id="PF22638"/>
    </source>
</evidence>
<organism evidence="10 11">
    <name type="scientific">Alteromonas gilva</name>
    <dbReference type="NCBI Taxonomy" id="2987522"/>
    <lineage>
        <taxon>Bacteria</taxon>
        <taxon>Pseudomonadati</taxon>
        <taxon>Pseudomonadota</taxon>
        <taxon>Gammaproteobacteria</taxon>
        <taxon>Alteromonadales</taxon>
        <taxon>Alteromonadaceae</taxon>
        <taxon>Alteromonas/Salinimonas group</taxon>
        <taxon>Alteromonas</taxon>
    </lineage>
</organism>
<reference evidence="10 11" key="1">
    <citation type="submission" date="2022-10" db="EMBL/GenBank/DDBJ databases">
        <title>Alteromonas sp. chi3 Genome sequencing.</title>
        <authorList>
            <person name="Park S."/>
        </authorList>
    </citation>
    <scope>NUCLEOTIDE SEQUENCE [LARGE SCALE GENOMIC DNA]</scope>
    <source>
        <strain evidence="11">chi3</strain>
    </source>
</reference>
<dbReference type="Proteomes" id="UP001218788">
    <property type="component" value="Unassembled WGS sequence"/>
</dbReference>
<evidence type="ECO:0000259" key="7">
    <source>
        <dbReference type="Pfam" id="PF00460"/>
    </source>
</evidence>
<feature type="domain" description="Flagellar basal-body/hook protein C-terminal" evidence="8">
    <location>
        <begin position="670"/>
        <end position="708"/>
    </location>
</feature>
<comment type="caution">
    <text evidence="10">The sequence shown here is derived from an EMBL/GenBank/DDBJ whole genome shotgun (WGS) entry which is preliminary data.</text>
</comment>
<dbReference type="EMBL" id="JAQQXP010000001">
    <property type="protein sequence ID" value="MDC8830445.1"/>
    <property type="molecule type" value="Genomic_DNA"/>
</dbReference>
<dbReference type="InterPro" id="IPR001444">
    <property type="entry name" value="Flag_bb_rod_N"/>
</dbReference>
<dbReference type="Pfam" id="PF22638">
    <property type="entry name" value="FlgK_D1"/>
    <property type="match status" value="1"/>
</dbReference>
<evidence type="ECO:0000256" key="6">
    <source>
        <dbReference type="ARBA" id="ARBA00023143"/>
    </source>
</evidence>
<feature type="domain" description="Flagellar hook-associated protein FlgK helical" evidence="9">
    <location>
        <begin position="87"/>
        <end position="328"/>
    </location>
</feature>
<dbReference type="SUPFAM" id="SSF64518">
    <property type="entry name" value="Phase 1 flagellin"/>
    <property type="match status" value="2"/>
</dbReference>
<dbReference type="Pfam" id="PF06429">
    <property type="entry name" value="Flg_bbr_C"/>
    <property type="match status" value="1"/>
</dbReference>
<comment type="subcellular location">
    <subcellularLocation>
        <location evidence="1">Bacterial flagellum</location>
    </subcellularLocation>
    <subcellularLocation>
        <location evidence="2">Secreted</location>
    </subcellularLocation>
</comment>
<evidence type="ECO:0000256" key="2">
    <source>
        <dbReference type="ARBA" id="ARBA00004613"/>
    </source>
</evidence>
<dbReference type="InterPro" id="IPR010930">
    <property type="entry name" value="Flg_bb/hook_C_dom"/>
</dbReference>
<dbReference type="PANTHER" id="PTHR30033:SF1">
    <property type="entry name" value="FLAGELLAR HOOK-ASSOCIATED PROTEIN 1"/>
    <property type="match status" value="1"/>
</dbReference>
<feature type="domain" description="Flagellar basal body rod protein N-terminal" evidence="7">
    <location>
        <begin position="9"/>
        <end position="37"/>
    </location>
</feature>
<dbReference type="PANTHER" id="PTHR30033">
    <property type="entry name" value="FLAGELLAR HOOK-ASSOCIATED PROTEIN 1"/>
    <property type="match status" value="1"/>
</dbReference>
<evidence type="ECO:0000256" key="4">
    <source>
        <dbReference type="ARBA" id="ARBA00016244"/>
    </source>
</evidence>
<evidence type="ECO:0000256" key="5">
    <source>
        <dbReference type="ARBA" id="ARBA00022525"/>
    </source>
</evidence>
<dbReference type="InterPro" id="IPR053927">
    <property type="entry name" value="FlgK_helical"/>
</dbReference>
<accession>A0ABT5L0A1</accession>
<dbReference type="InterPro" id="IPR002371">
    <property type="entry name" value="FlgK"/>
</dbReference>
<evidence type="ECO:0000256" key="3">
    <source>
        <dbReference type="ARBA" id="ARBA00009677"/>
    </source>
</evidence>
<gene>
    <name evidence="10" type="primary">flgK</name>
    <name evidence="10" type="ORF">OIK42_06660</name>
</gene>
<proteinExistence type="inferred from homology"/>
<dbReference type="NCBIfam" id="TIGR02492">
    <property type="entry name" value="flgK_ends"/>
    <property type="match status" value="1"/>
</dbReference>
<dbReference type="InterPro" id="IPR019776">
    <property type="entry name" value="Flagellar_basal_body_rod_CS"/>
</dbReference>
<evidence type="ECO:0000313" key="10">
    <source>
        <dbReference type="EMBL" id="MDC8830445.1"/>
    </source>
</evidence>
<keyword evidence="10" id="KW-0282">Flagellum</keyword>
<protein>
    <recommendedName>
        <fullName evidence="4">Flagellar hook-associated protein 1</fullName>
    </recommendedName>
</protein>
<keyword evidence="11" id="KW-1185">Reference proteome</keyword>
<sequence length="711" mass="75790">MSTNIDLYNIATGGINASNRLLATTSNNIANVNTDGYIRERTVFTNDLNVGVGRGTTERIIDKFAQNQMRRDITSVGEWEMFSTKTSAIDAQLANEANSISKGLNEFFAAVQTSADDPTNLASRDVVLSKAESLLRRMTSVSDYMTYKEEELNLETENIITKANNLIQTIGDLNEAIMVVNGNSTGSQPTALLNERDKAINDLSELMDITVRESGNAGGSVLVNLSSGESLVLEDGSFNVLKVSNSADLMRQQLQLSTNFSAPKNNTDLFIKEDQLGGALGGLFRYRDEVLGPAQRDIGQLGVAFAEAVNQQNRLGLDLDYQLGADIFTLPELVGLPYPDTPDTLNLTGQFTPGKGNQITDADIRVTVTSLNLGVPDQVNIELLNGDGTPKLDENNQPVTYTGVAVAATGFTEIVGGIEIDFQSAGGYAVGNEFLLQPTKYTAGDITMATTRPEDLAFANPIRVEVNSNNLGDGAVSKTTVTNTTVDNSFGPYASAFDGSGAIQGLGSSPSPTVGAPVQVRFTSETSYDVLDGENPPNVITSVSGVTDYNNLLAQAEASGVPAWPAQFSALNDYPGYDFSIEGRPVAGDSFSVNYNAEGRFDNANALSLAGLQQQGLVQLSTNSNSEPRSLHESYSTLVSRIGEKSATASVALQAAEAMKVQSSDWFESVSGVSLDEEAANLVRYQQSYAAAARILGTAQELFNTILSAVR</sequence>
<evidence type="ECO:0000256" key="1">
    <source>
        <dbReference type="ARBA" id="ARBA00004365"/>
    </source>
</evidence>
<evidence type="ECO:0000313" key="11">
    <source>
        <dbReference type="Proteomes" id="UP001218788"/>
    </source>
</evidence>
<evidence type="ECO:0000259" key="8">
    <source>
        <dbReference type="Pfam" id="PF06429"/>
    </source>
</evidence>
<dbReference type="PROSITE" id="PS00588">
    <property type="entry name" value="FLAGELLA_BB_ROD"/>
    <property type="match status" value="1"/>
</dbReference>
<dbReference type="RefSeq" id="WP_273639299.1">
    <property type="nucleotide sequence ID" value="NZ_JAQQXP010000001.1"/>
</dbReference>